<dbReference type="PANTHER" id="PTHR42914:SF1">
    <property type="entry name" value="7-CYANO-7-DEAZAGUANINE SYNTHASE"/>
    <property type="match status" value="1"/>
</dbReference>
<dbReference type="Gene3D" id="3.40.50.620">
    <property type="entry name" value="HUPs"/>
    <property type="match status" value="1"/>
</dbReference>
<protein>
    <recommendedName>
        <fullName evidence="8">7-cyano-7-deazaguanine synthase</fullName>
        <ecNumber evidence="8">6.3.4.20</ecNumber>
    </recommendedName>
</protein>
<keyword evidence="4" id="KW-0547">Nucleotide-binding</keyword>
<keyword evidence="3" id="KW-0479">Metal-binding</keyword>
<name>A0A7C1GQU2_9BACT</name>
<dbReference type="PIRSF" id="PIRSF006293">
    <property type="entry name" value="ExsB"/>
    <property type="match status" value="1"/>
</dbReference>
<evidence type="ECO:0000256" key="3">
    <source>
        <dbReference type="ARBA" id="ARBA00022723"/>
    </source>
</evidence>
<dbReference type="InterPro" id="IPR014729">
    <property type="entry name" value="Rossmann-like_a/b/a_fold"/>
</dbReference>
<evidence type="ECO:0000256" key="5">
    <source>
        <dbReference type="ARBA" id="ARBA00022833"/>
    </source>
</evidence>
<dbReference type="Pfam" id="PF06508">
    <property type="entry name" value="QueC"/>
    <property type="match status" value="1"/>
</dbReference>
<gene>
    <name evidence="10" type="ORF">ENN47_05865</name>
</gene>
<comment type="similarity">
    <text evidence="7">Belongs to the QueC family.</text>
</comment>
<evidence type="ECO:0000256" key="6">
    <source>
        <dbReference type="ARBA" id="ARBA00022840"/>
    </source>
</evidence>
<dbReference type="GO" id="GO:0016874">
    <property type="term" value="F:ligase activity"/>
    <property type="evidence" value="ECO:0007669"/>
    <property type="project" value="UniProtKB-KW"/>
</dbReference>
<comment type="catalytic activity">
    <reaction evidence="9">
        <text>7-carboxy-7-carbaguanine + NH4(+) + 2 ATP = 7-cyano-7-carbaguanine + 2 AMP + 2 diphosphate + 2 H(+)</text>
        <dbReference type="Rhea" id="RHEA:27982"/>
        <dbReference type="ChEBI" id="CHEBI:15378"/>
        <dbReference type="ChEBI" id="CHEBI:28938"/>
        <dbReference type="ChEBI" id="CHEBI:30616"/>
        <dbReference type="ChEBI" id="CHEBI:33019"/>
        <dbReference type="ChEBI" id="CHEBI:45075"/>
        <dbReference type="ChEBI" id="CHEBI:61036"/>
        <dbReference type="ChEBI" id="CHEBI:456215"/>
        <dbReference type="EC" id="6.3.4.20"/>
    </reaction>
</comment>
<evidence type="ECO:0000313" key="10">
    <source>
        <dbReference type="EMBL" id="HDP77699.1"/>
    </source>
</evidence>
<evidence type="ECO:0000256" key="1">
    <source>
        <dbReference type="ARBA" id="ARBA00005061"/>
    </source>
</evidence>
<comment type="caution">
    <text evidence="10">The sequence shown here is derived from an EMBL/GenBank/DDBJ whole genome shotgun (WGS) entry which is preliminary data.</text>
</comment>
<dbReference type="Proteomes" id="UP000886198">
    <property type="component" value="Unassembled WGS sequence"/>
</dbReference>
<dbReference type="GO" id="GO:0005524">
    <property type="term" value="F:ATP binding"/>
    <property type="evidence" value="ECO:0007669"/>
    <property type="project" value="UniProtKB-KW"/>
</dbReference>
<keyword evidence="2" id="KW-0436">Ligase</keyword>
<accession>A0A7C1GQU2</accession>
<keyword evidence="6" id="KW-0067">ATP-binding</keyword>
<dbReference type="EMBL" id="DSBT01000167">
    <property type="protein sequence ID" value="HDP77699.1"/>
    <property type="molecule type" value="Genomic_DNA"/>
</dbReference>
<evidence type="ECO:0000256" key="2">
    <source>
        <dbReference type="ARBA" id="ARBA00022598"/>
    </source>
</evidence>
<dbReference type="InterPro" id="IPR018317">
    <property type="entry name" value="QueC"/>
</dbReference>
<organism evidence="10">
    <name type="scientific">Mesotoga infera</name>
    <dbReference type="NCBI Taxonomy" id="1236046"/>
    <lineage>
        <taxon>Bacteria</taxon>
        <taxon>Thermotogati</taxon>
        <taxon>Thermotogota</taxon>
        <taxon>Thermotogae</taxon>
        <taxon>Kosmotogales</taxon>
        <taxon>Kosmotogaceae</taxon>
        <taxon>Mesotoga</taxon>
    </lineage>
</organism>
<dbReference type="GO" id="GO:0046872">
    <property type="term" value="F:metal ion binding"/>
    <property type="evidence" value="ECO:0007669"/>
    <property type="project" value="UniProtKB-KW"/>
</dbReference>
<dbReference type="PANTHER" id="PTHR42914">
    <property type="entry name" value="7-CYANO-7-DEAZAGUANINE SYNTHASE"/>
    <property type="match status" value="1"/>
</dbReference>
<evidence type="ECO:0000256" key="4">
    <source>
        <dbReference type="ARBA" id="ARBA00022741"/>
    </source>
</evidence>
<keyword evidence="5" id="KW-0862">Zinc</keyword>
<dbReference type="AlphaFoldDB" id="A0A7C1GQU2"/>
<evidence type="ECO:0000256" key="9">
    <source>
        <dbReference type="ARBA" id="ARBA00047890"/>
    </source>
</evidence>
<comment type="pathway">
    <text evidence="1">Purine metabolism; 7-cyano-7-deazaguanine biosynthesis.</text>
</comment>
<evidence type="ECO:0000256" key="8">
    <source>
        <dbReference type="ARBA" id="ARBA00039149"/>
    </source>
</evidence>
<evidence type="ECO:0000256" key="7">
    <source>
        <dbReference type="ARBA" id="ARBA00037993"/>
    </source>
</evidence>
<dbReference type="EC" id="6.3.4.20" evidence="8"/>
<proteinExistence type="inferred from homology"/>
<sequence>MTDCNGVLLSSGGMDSTVLAYDLARQGANLILLFLDYGQHCMKKEYETLKRVAPKAFMKNITLISIVDIFRESKSRMIVEADLWFDEVAPPDLYLPYRNLLFLSIASAYAQSIGIRNVYAAFINSNHAKEIDCSIRFFTQLEAMLEEYGSVKINIPYREMSKTQVANLGVELGAPIAETFSCQVNSVNPCGVCPNCVDRINAMRDLLKEV</sequence>
<reference evidence="10" key="1">
    <citation type="journal article" date="2020" name="mSystems">
        <title>Genome- and Community-Level Interaction Insights into Carbon Utilization and Element Cycling Functions of Hydrothermarchaeota in Hydrothermal Sediment.</title>
        <authorList>
            <person name="Zhou Z."/>
            <person name="Liu Y."/>
            <person name="Xu W."/>
            <person name="Pan J."/>
            <person name="Luo Z.H."/>
            <person name="Li M."/>
        </authorList>
    </citation>
    <scope>NUCLEOTIDE SEQUENCE [LARGE SCALE GENOMIC DNA]</scope>
    <source>
        <strain evidence="10">SpSt-1179</strain>
    </source>
</reference>
<dbReference type="SUPFAM" id="SSF52402">
    <property type="entry name" value="Adenine nucleotide alpha hydrolases-like"/>
    <property type="match status" value="1"/>
</dbReference>